<gene>
    <name evidence="1" type="ORF">DIT97_20130</name>
</gene>
<dbReference type="EMBL" id="DQAY01000119">
    <property type="protein sequence ID" value="HCO25216.1"/>
    <property type="molecule type" value="Genomic_DNA"/>
</dbReference>
<dbReference type="AlphaFoldDB" id="A0A3D3R9F2"/>
<sequence>MFRSTDAIGAEIGFSDFRMDLKDQFNGVLEIDFEVKITGFAVFMFFNVIQSVTDGSRNTTGRAEDVPVQLQNSLCAGMQTGFRKLLSLAVDCISQGKRPDTGNFLCCSSIDEFFQRTGTGMVCTSFLDLVDTFAQT</sequence>
<name>A0A3D3R9F2_9PLAN</name>
<dbReference type="Proteomes" id="UP000263642">
    <property type="component" value="Unassembled WGS sequence"/>
</dbReference>
<reference evidence="1 2" key="1">
    <citation type="journal article" date="2018" name="Nat. Biotechnol.">
        <title>A standardized bacterial taxonomy based on genome phylogeny substantially revises the tree of life.</title>
        <authorList>
            <person name="Parks D.H."/>
            <person name="Chuvochina M."/>
            <person name="Waite D.W."/>
            <person name="Rinke C."/>
            <person name="Skarshewski A."/>
            <person name="Chaumeil P.A."/>
            <person name="Hugenholtz P."/>
        </authorList>
    </citation>
    <scope>NUCLEOTIDE SEQUENCE [LARGE SCALE GENOMIC DNA]</scope>
    <source>
        <strain evidence="1">UBA9375</strain>
    </source>
</reference>
<evidence type="ECO:0000313" key="1">
    <source>
        <dbReference type="EMBL" id="HCO25216.1"/>
    </source>
</evidence>
<accession>A0A3D3R9F2</accession>
<protein>
    <submittedName>
        <fullName evidence="1">Uncharacterized protein</fullName>
    </submittedName>
</protein>
<organism evidence="1 2">
    <name type="scientific">Gimesia maris</name>
    <dbReference type="NCBI Taxonomy" id="122"/>
    <lineage>
        <taxon>Bacteria</taxon>
        <taxon>Pseudomonadati</taxon>
        <taxon>Planctomycetota</taxon>
        <taxon>Planctomycetia</taxon>
        <taxon>Planctomycetales</taxon>
        <taxon>Planctomycetaceae</taxon>
        <taxon>Gimesia</taxon>
    </lineage>
</organism>
<proteinExistence type="predicted"/>
<comment type="caution">
    <text evidence="1">The sequence shown here is derived from an EMBL/GenBank/DDBJ whole genome shotgun (WGS) entry which is preliminary data.</text>
</comment>
<evidence type="ECO:0000313" key="2">
    <source>
        <dbReference type="Proteomes" id="UP000263642"/>
    </source>
</evidence>